<feature type="transmembrane region" description="Helical" evidence="1">
    <location>
        <begin position="236"/>
        <end position="258"/>
    </location>
</feature>
<feature type="transmembrane region" description="Helical" evidence="1">
    <location>
        <begin position="51"/>
        <end position="73"/>
    </location>
</feature>
<evidence type="ECO:0000256" key="1">
    <source>
        <dbReference type="SAM" id="Phobius"/>
    </source>
</evidence>
<reference evidence="2 3" key="1">
    <citation type="journal article" date="2024" name="Int. J. Syst. Evol. Microbiol.">
        <title>Clostridium omnivorum sp. nov., isolated from anoxic soil under the treatment of reductive soil disinfestation.</title>
        <authorList>
            <person name="Ueki A."/>
            <person name="Tonouchi A."/>
            <person name="Kaku N."/>
            <person name="Honma S."/>
            <person name="Ueki K."/>
        </authorList>
    </citation>
    <scope>NUCLEOTIDE SEQUENCE [LARGE SCALE GENOMIC DNA]</scope>
    <source>
        <strain evidence="2 3">E14</strain>
    </source>
</reference>
<feature type="transmembrane region" description="Helical" evidence="1">
    <location>
        <begin position="20"/>
        <end position="39"/>
    </location>
</feature>
<comment type="caution">
    <text evidence="2">The sequence shown here is derived from an EMBL/GenBank/DDBJ whole genome shotgun (WGS) entry which is preliminary data.</text>
</comment>
<keyword evidence="1" id="KW-0812">Transmembrane</keyword>
<dbReference type="EMBL" id="BRXR01000001">
    <property type="protein sequence ID" value="GLC30584.1"/>
    <property type="molecule type" value="Genomic_DNA"/>
</dbReference>
<evidence type="ECO:0000313" key="3">
    <source>
        <dbReference type="Proteomes" id="UP001208567"/>
    </source>
</evidence>
<keyword evidence="1" id="KW-1133">Transmembrane helix</keyword>
<accession>A0ABQ5N5T0</accession>
<dbReference type="RefSeq" id="WP_264849851.1">
    <property type="nucleotide sequence ID" value="NZ_BRXR01000001.1"/>
</dbReference>
<keyword evidence="3" id="KW-1185">Reference proteome</keyword>
<feature type="transmembrane region" description="Helical" evidence="1">
    <location>
        <begin position="93"/>
        <end position="112"/>
    </location>
</feature>
<name>A0ABQ5N5T0_9CLOT</name>
<proteinExistence type="predicted"/>
<dbReference type="Proteomes" id="UP001208567">
    <property type="component" value="Unassembled WGS sequence"/>
</dbReference>
<protein>
    <recommendedName>
        <fullName evidence="4">ABC transporter permease</fullName>
    </recommendedName>
</protein>
<evidence type="ECO:0008006" key="4">
    <source>
        <dbReference type="Google" id="ProtNLM"/>
    </source>
</evidence>
<gene>
    <name evidence="2" type="ORF">bsdE14_19940</name>
</gene>
<evidence type="ECO:0000313" key="2">
    <source>
        <dbReference type="EMBL" id="GLC30584.1"/>
    </source>
</evidence>
<sequence>MLNLIQADLYKPWKSTAIKVLLGITVLSSVLMTIMAYEIPKGNIDKNMTGVGFMFSDVNVMSILGAVIASILICGDFENKGIPDAIASGCSRSSIIVSKTIAFCCSIAIILLPYAITTVIALCTGSIFSMGSVSVGLLNVLTSASNSFSTAHIWKLLAVIFTLIIVYGAQLSLCIPLAFSLKKPVFVVAIYYAFTILSAQLSNLSSSSSVFKNISSCTPYGGNYSLTTLNTSSGDILKAIAVSIIFTFIMLAVTYSIFRKSEVK</sequence>
<organism evidence="2 3">
    <name type="scientific">Clostridium omnivorum</name>
    <dbReference type="NCBI Taxonomy" id="1604902"/>
    <lineage>
        <taxon>Bacteria</taxon>
        <taxon>Bacillati</taxon>
        <taxon>Bacillota</taxon>
        <taxon>Clostridia</taxon>
        <taxon>Eubacteriales</taxon>
        <taxon>Clostridiaceae</taxon>
        <taxon>Clostridium</taxon>
    </lineage>
</organism>
<feature type="transmembrane region" description="Helical" evidence="1">
    <location>
        <begin position="185"/>
        <end position="202"/>
    </location>
</feature>
<feature type="transmembrane region" description="Helical" evidence="1">
    <location>
        <begin position="153"/>
        <end position="178"/>
    </location>
</feature>
<keyword evidence="1" id="KW-0472">Membrane</keyword>
<feature type="transmembrane region" description="Helical" evidence="1">
    <location>
        <begin position="119"/>
        <end position="141"/>
    </location>
</feature>